<dbReference type="InterPro" id="IPR016195">
    <property type="entry name" value="Pol/histidinol_Pase-like"/>
</dbReference>
<evidence type="ECO:0000259" key="1">
    <source>
        <dbReference type="SMART" id="SM00481"/>
    </source>
</evidence>
<dbReference type="SMART" id="SM00481">
    <property type="entry name" value="POLIIIAc"/>
    <property type="match status" value="1"/>
</dbReference>
<sequence>MATIDLHIHSNCSDDGEFSPAELVEFCLGAGLTHAAIADHNSVKGVAQAQGAAEGTSLRIIPALEMDCHFEGIALHLLGYGIDHSASIFLQIERDIHRQELETSTRRMRLVRQLGIDFDDDLIASLAHNGVVTGEVIAEAALHHDVKSENSLLDPYRGSGTRSDNPFVNFYWDFCAQGKPAHVPIDYISLAQAVEIIRANRGVAVLAHPGLQVKEDGGLLARIIAEGVNGIEVYSSYHTREQEQFYREAARDNGLLLTCGSDFHGKTKPGIKIGGTDCEGLEADIIAALMCRIMH</sequence>
<gene>
    <name evidence="2" type="ORF">CFX1CAM_2109</name>
</gene>
<dbReference type="AlphaFoldDB" id="A0A1Y6K6E2"/>
<dbReference type="PANTHER" id="PTHR42924:SF3">
    <property type="entry name" value="POLYMERASE_HISTIDINOL PHOSPHATASE N-TERMINAL DOMAIN-CONTAINING PROTEIN"/>
    <property type="match status" value="1"/>
</dbReference>
<feature type="domain" description="Polymerase/histidinol phosphatase N-terminal" evidence="1">
    <location>
        <begin position="4"/>
        <end position="70"/>
    </location>
</feature>
<dbReference type="RefSeq" id="WP_087862958.1">
    <property type="nucleotide sequence ID" value="NZ_LT859958.1"/>
</dbReference>
<dbReference type="OrthoDB" id="9804333at2"/>
<dbReference type="Gene3D" id="3.20.20.140">
    <property type="entry name" value="Metal-dependent hydrolases"/>
    <property type="match status" value="1"/>
</dbReference>
<dbReference type="EMBL" id="LT859958">
    <property type="protein sequence ID" value="SMX55174.1"/>
    <property type="molecule type" value="Genomic_DNA"/>
</dbReference>
<dbReference type="CDD" id="cd07438">
    <property type="entry name" value="PHP_HisPPase_AMP"/>
    <property type="match status" value="1"/>
</dbReference>
<dbReference type="Proteomes" id="UP000195514">
    <property type="component" value="Chromosome I"/>
</dbReference>
<dbReference type="Gene3D" id="1.10.150.650">
    <property type="match status" value="1"/>
</dbReference>
<dbReference type="Pfam" id="PF02811">
    <property type="entry name" value="PHP"/>
    <property type="match status" value="1"/>
</dbReference>
<dbReference type="InterPro" id="IPR004013">
    <property type="entry name" value="PHP_dom"/>
</dbReference>
<dbReference type="KEGG" id="abat:CFX1CAM_2109"/>
<dbReference type="GO" id="GO:0035312">
    <property type="term" value="F:5'-3' DNA exonuclease activity"/>
    <property type="evidence" value="ECO:0007669"/>
    <property type="project" value="TreeGrafter"/>
</dbReference>
<keyword evidence="3" id="KW-1185">Reference proteome</keyword>
<dbReference type="InterPro" id="IPR052018">
    <property type="entry name" value="PHP_domain"/>
</dbReference>
<evidence type="ECO:0000313" key="3">
    <source>
        <dbReference type="Proteomes" id="UP000195514"/>
    </source>
</evidence>
<reference evidence="3" key="1">
    <citation type="submission" date="2017-05" db="EMBL/GenBank/DDBJ databases">
        <authorList>
            <person name="Kirkegaard R."/>
            <person name="Mcilroy J S."/>
        </authorList>
    </citation>
    <scope>NUCLEOTIDE SEQUENCE [LARGE SCALE GENOMIC DNA]</scope>
</reference>
<dbReference type="GO" id="GO:0004534">
    <property type="term" value="F:5'-3' RNA exonuclease activity"/>
    <property type="evidence" value="ECO:0007669"/>
    <property type="project" value="TreeGrafter"/>
</dbReference>
<organism evidence="2 3">
    <name type="scientific">Candidatus Brevifilum fermentans</name>
    <dbReference type="NCBI Taxonomy" id="1986204"/>
    <lineage>
        <taxon>Bacteria</taxon>
        <taxon>Bacillati</taxon>
        <taxon>Chloroflexota</taxon>
        <taxon>Anaerolineae</taxon>
        <taxon>Anaerolineales</taxon>
        <taxon>Anaerolineaceae</taxon>
        <taxon>Candidatus Brevifilum</taxon>
    </lineage>
</organism>
<dbReference type="InterPro" id="IPR003141">
    <property type="entry name" value="Pol/His_phosphatase_N"/>
</dbReference>
<accession>A0A1Y6K6E2</accession>
<protein>
    <submittedName>
        <fullName evidence="2">Putative metal-dependent phosphoesterase</fullName>
    </submittedName>
</protein>
<name>A0A1Y6K6E2_9CHLR</name>
<evidence type="ECO:0000313" key="2">
    <source>
        <dbReference type="EMBL" id="SMX55174.1"/>
    </source>
</evidence>
<proteinExistence type="predicted"/>
<dbReference type="SUPFAM" id="SSF89550">
    <property type="entry name" value="PHP domain-like"/>
    <property type="match status" value="1"/>
</dbReference>
<dbReference type="PANTHER" id="PTHR42924">
    <property type="entry name" value="EXONUCLEASE"/>
    <property type="match status" value="1"/>
</dbReference>